<evidence type="ECO:0000313" key="3">
    <source>
        <dbReference type="EMBL" id="MFD2233610.1"/>
    </source>
</evidence>
<accession>A0ABW5C8V9</accession>
<dbReference type="Proteomes" id="UP001597296">
    <property type="component" value="Unassembled WGS sequence"/>
</dbReference>
<feature type="region of interest" description="Disordered" evidence="2">
    <location>
        <begin position="52"/>
        <end position="71"/>
    </location>
</feature>
<evidence type="ECO:0000256" key="2">
    <source>
        <dbReference type="SAM" id="MobiDB-lite"/>
    </source>
</evidence>
<dbReference type="Pfam" id="PF04102">
    <property type="entry name" value="SlyX"/>
    <property type="match status" value="1"/>
</dbReference>
<dbReference type="HAMAP" id="MF_00715">
    <property type="entry name" value="SlyX"/>
    <property type="match status" value="1"/>
</dbReference>
<keyword evidence="4" id="KW-1185">Reference proteome</keyword>
<dbReference type="EMBL" id="JBHUIY010000011">
    <property type="protein sequence ID" value="MFD2233610.1"/>
    <property type="molecule type" value="Genomic_DNA"/>
</dbReference>
<evidence type="ECO:0000256" key="1">
    <source>
        <dbReference type="HAMAP-Rule" id="MF_00715"/>
    </source>
</evidence>
<proteinExistence type="inferred from homology"/>
<comment type="similarity">
    <text evidence="1">Belongs to the SlyX family.</text>
</comment>
<reference evidence="4" key="1">
    <citation type="journal article" date="2019" name="Int. J. Syst. Evol. Microbiol.">
        <title>The Global Catalogue of Microorganisms (GCM) 10K type strain sequencing project: providing services to taxonomists for standard genome sequencing and annotation.</title>
        <authorList>
            <consortium name="The Broad Institute Genomics Platform"/>
            <consortium name="The Broad Institute Genome Sequencing Center for Infectious Disease"/>
            <person name="Wu L."/>
            <person name="Ma J."/>
        </authorList>
    </citation>
    <scope>NUCLEOTIDE SEQUENCE [LARGE SCALE GENOMIC DNA]</scope>
    <source>
        <strain evidence="4">KCTC 15012</strain>
    </source>
</reference>
<sequence length="71" mass="8340">MTEQDEERLIALESRLAHHERMAEEISDVLAAQGRTIDRLTAEIRRLRERLRELEVTPTRAPQDEPPPPHY</sequence>
<dbReference type="InterPro" id="IPR007236">
    <property type="entry name" value="SlyX"/>
</dbReference>
<name>A0ABW5C8V9_9PROT</name>
<dbReference type="Gene3D" id="1.20.5.300">
    <property type="match status" value="1"/>
</dbReference>
<dbReference type="PANTHER" id="PTHR36508">
    <property type="entry name" value="PROTEIN SLYX"/>
    <property type="match status" value="1"/>
</dbReference>
<protein>
    <recommendedName>
        <fullName evidence="1">Protein SlyX homolog</fullName>
    </recommendedName>
</protein>
<gene>
    <name evidence="1" type="primary">slyX</name>
    <name evidence="3" type="ORF">ACFSNB_07325</name>
</gene>
<evidence type="ECO:0000313" key="4">
    <source>
        <dbReference type="Proteomes" id="UP001597296"/>
    </source>
</evidence>
<dbReference type="PANTHER" id="PTHR36508:SF1">
    <property type="entry name" value="PROTEIN SLYX"/>
    <property type="match status" value="1"/>
</dbReference>
<dbReference type="RefSeq" id="WP_377315428.1">
    <property type="nucleotide sequence ID" value="NZ_JBHUIY010000011.1"/>
</dbReference>
<comment type="caution">
    <text evidence="3">The sequence shown here is derived from an EMBL/GenBank/DDBJ whole genome shotgun (WGS) entry which is preliminary data.</text>
</comment>
<organism evidence="3 4">
    <name type="scientific">Phaeospirillum tilakii</name>
    <dbReference type="NCBI Taxonomy" id="741673"/>
    <lineage>
        <taxon>Bacteria</taxon>
        <taxon>Pseudomonadati</taxon>
        <taxon>Pseudomonadota</taxon>
        <taxon>Alphaproteobacteria</taxon>
        <taxon>Rhodospirillales</taxon>
        <taxon>Rhodospirillaceae</taxon>
        <taxon>Phaeospirillum</taxon>
    </lineage>
</organism>